<protein>
    <submittedName>
        <fullName evidence="1">Antirestriction protein ArdR</fullName>
    </submittedName>
</protein>
<gene>
    <name evidence="1" type="ORF">EFK07_06215</name>
</gene>
<name>A0A3M8TGN9_PSEPU</name>
<dbReference type="Proteomes" id="UP000278162">
    <property type="component" value="Unassembled WGS sequence"/>
</dbReference>
<proteinExistence type="predicted"/>
<evidence type="ECO:0000313" key="1">
    <source>
        <dbReference type="EMBL" id="RNF92687.1"/>
    </source>
</evidence>
<dbReference type="AlphaFoldDB" id="A0A3M8TGN9"/>
<organism evidence="1 2">
    <name type="scientific">Pseudomonas putida</name>
    <name type="common">Arthrobacter siderocapsulatus</name>
    <dbReference type="NCBI Taxonomy" id="303"/>
    <lineage>
        <taxon>Bacteria</taxon>
        <taxon>Pseudomonadati</taxon>
        <taxon>Pseudomonadota</taxon>
        <taxon>Gammaproteobacteria</taxon>
        <taxon>Pseudomonadales</taxon>
        <taxon>Pseudomonadaceae</taxon>
        <taxon>Pseudomonas</taxon>
    </lineage>
</organism>
<evidence type="ECO:0000313" key="2">
    <source>
        <dbReference type="Proteomes" id="UP000278162"/>
    </source>
</evidence>
<accession>A0A3M8TGN9</accession>
<dbReference type="EMBL" id="RJAI01000012">
    <property type="protein sequence ID" value="RNF92687.1"/>
    <property type="molecule type" value="Genomic_DNA"/>
</dbReference>
<comment type="caution">
    <text evidence="1">The sequence shown here is derived from an EMBL/GenBank/DDBJ whole genome shotgun (WGS) entry which is preliminary data.</text>
</comment>
<sequence>MNIEIETLQKTAQHWRESNQCHQGGIVLVWQGAVYGWKNELRDPQHEQPGAFAVDSAGKVFIAEGGDPYNGAIRWSPLAL</sequence>
<reference evidence="1 2" key="1">
    <citation type="submission" date="2018-10" db="EMBL/GenBank/DDBJ databases">
        <title>An outbreak of IMP-63 producing strain in France.</title>
        <authorList>
            <person name="Bour M."/>
            <person name="Liapis E."/>
            <person name="Plesiat P."/>
        </authorList>
    </citation>
    <scope>NUCLEOTIDE SEQUENCE [LARGE SCALE GENOMIC DNA]</scope>
    <source>
        <strain evidence="1 2">12917</strain>
    </source>
</reference>
<dbReference type="RefSeq" id="WP_082416173.1">
    <property type="nucleotide sequence ID" value="NZ_RJAI01000012.1"/>
</dbReference>